<evidence type="ECO:0000256" key="4">
    <source>
        <dbReference type="ARBA" id="ARBA00022989"/>
    </source>
</evidence>
<organism evidence="11 12">
    <name type="scientific">Polypedilum vanderplanki</name>
    <name type="common">Sleeping chironomid midge</name>
    <dbReference type="NCBI Taxonomy" id="319348"/>
    <lineage>
        <taxon>Eukaryota</taxon>
        <taxon>Metazoa</taxon>
        <taxon>Ecdysozoa</taxon>
        <taxon>Arthropoda</taxon>
        <taxon>Hexapoda</taxon>
        <taxon>Insecta</taxon>
        <taxon>Pterygota</taxon>
        <taxon>Neoptera</taxon>
        <taxon>Endopterygota</taxon>
        <taxon>Diptera</taxon>
        <taxon>Nematocera</taxon>
        <taxon>Chironomoidea</taxon>
        <taxon>Chironomidae</taxon>
        <taxon>Chironominae</taxon>
        <taxon>Polypedilum</taxon>
        <taxon>Polypedilum</taxon>
    </lineage>
</organism>
<sequence length="633" mass="74639">MKLLIFIFLINSVLSYKYLRPLRDHENFQLVKVFKDVINELYLRPNIPFDLVTFGKYTPQAEKLFQSIRSSMDNFPMKIKHFEKVAFVKNNYSLVFNQSAIIIGKNIPLKNFNFHSRLQNDFPKEFIFLIYSYDIPQVNPNKSLTEFSIKNNKIQLYEYFLYDNSIKIDFITFEWFTADVCNKAKMLVINSFVWKSKKWKEPFGKIEKKFRNFYGCKIVVMQTHGHMKNQISGALENPVYDILDVVGSKANFTVYRQDGVEPFNGKVKLTVNNNLKLRPQVLCNLHFYKNSSFHVTTSFEDVKYSMVITKGEKYGSYEKLFKPFDITTWSLLLLTFSIAFIVIFIVNQTSKRIQNLLYGESIHFPILNVFGTFFGISQSRVPTSNFPRMVLMCFILFCLVIRTAYQGVFFEMMAGDIRKYVPTTIDGLLEENYTIFAIENHPGFEIFNRTIGKGHEIAYKFVNLKDVSCSLVEEALNKKAAFILDGFEIKVLPFLCTKDFSKLDAPFMSYPVALILQRNHFMYHVINEVVDQTIPAGIPQHWFNVYLENWYKNLSDYKNELKSLKLDDWRFGFDIWLAYLGFSFLVFIIEVLQWPKVKKAWSRKWKIKDERKRKKRAKKRLKTKKIQVKPKSF</sequence>
<dbReference type="Gene3D" id="1.10.287.70">
    <property type="match status" value="1"/>
</dbReference>
<evidence type="ECO:0000256" key="8">
    <source>
        <dbReference type="SAM" id="MobiDB-lite"/>
    </source>
</evidence>
<name>A0A9J6BU33_POLVA</name>
<keyword evidence="4 9" id="KW-1133">Transmembrane helix</keyword>
<dbReference type="Proteomes" id="UP001107558">
    <property type="component" value="Chromosome 3"/>
</dbReference>
<proteinExistence type="predicted"/>
<keyword evidence="12" id="KW-1185">Reference proteome</keyword>
<dbReference type="EMBL" id="JADBJN010000003">
    <property type="protein sequence ID" value="KAG5673234.1"/>
    <property type="molecule type" value="Genomic_DNA"/>
</dbReference>
<keyword evidence="2" id="KW-1003">Cell membrane</keyword>
<evidence type="ECO:0000313" key="12">
    <source>
        <dbReference type="Proteomes" id="UP001107558"/>
    </source>
</evidence>
<feature type="transmembrane region" description="Helical" evidence="9">
    <location>
        <begin position="357"/>
        <end position="377"/>
    </location>
</feature>
<comment type="subcellular location">
    <subcellularLocation>
        <location evidence="1">Cell membrane</location>
        <topology evidence="1">Multi-pass membrane protein</topology>
    </subcellularLocation>
</comment>
<evidence type="ECO:0000256" key="3">
    <source>
        <dbReference type="ARBA" id="ARBA00022692"/>
    </source>
</evidence>
<comment type="caution">
    <text evidence="11">The sequence shown here is derived from an EMBL/GenBank/DDBJ whole genome shotgun (WGS) entry which is preliminary data.</text>
</comment>
<evidence type="ECO:0000256" key="6">
    <source>
        <dbReference type="ARBA" id="ARBA00023170"/>
    </source>
</evidence>
<evidence type="ECO:0008006" key="13">
    <source>
        <dbReference type="Google" id="ProtNLM"/>
    </source>
</evidence>
<feature type="transmembrane region" description="Helical" evidence="9">
    <location>
        <begin position="389"/>
        <end position="410"/>
    </location>
</feature>
<dbReference type="OrthoDB" id="7739311at2759"/>
<evidence type="ECO:0000256" key="2">
    <source>
        <dbReference type="ARBA" id="ARBA00022475"/>
    </source>
</evidence>
<evidence type="ECO:0000256" key="1">
    <source>
        <dbReference type="ARBA" id="ARBA00004651"/>
    </source>
</evidence>
<feature type="transmembrane region" description="Helical" evidence="9">
    <location>
        <begin position="326"/>
        <end position="345"/>
    </location>
</feature>
<evidence type="ECO:0000256" key="9">
    <source>
        <dbReference type="SAM" id="Phobius"/>
    </source>
</evidence>
<dbReference type="AlphaFoldDB" id="A0A9J6BU33"/>
<keyword evidence="3 9" id="KW-0812">Transmembrane</keyword>
<dbReference type="InterPro" id="IPR052192">
    <property type="entry name" value="Insect_Ionotropic_Sensory_Rcpt"/>
</dbReference>
<accession>A0A9J6BU33</accession>
<feature type="signal peptide" evidence="10">
    <location>
        <begin position="1"/>
        <end position="15"/>
    </location>
</feature>
<evidence type="ECO:0000256" key="10">
    <source>
        <dbReference type="SAM" id="SignalP"/>
    </source>
</evidence>
<keyword evidence="6" id="KW-0675">Receptor</keyword>
<evidence type="ECO:0000313" key="11">
    <source>
        <dbReference type="EMBL" id="KAG5673234.1"/>
    </source>
</evidence>
<evidence type="ECO:0000256" key="5">
    <source>
        <dbReference type="ARBA" id="ARBA00023136"/>
    </source>
</evidence>
<feature type="chain" id="PRO_5039891365" description="Ionotropic receptor" evidence="10">
    <location>
        <begin position="16"/>
        <end position="633"/>
    </location>
</feature>
<reference evidence="11" key="1">
    <citation type="submission" date="2021-03" db="EMBL/GenBank/DDBJ databases">
        <title>Chromosome level genome of the anhydrobiotic midge Polypedilum vanderplanki.</title>
        <authorList>
            <person name="Yoshida Y."/>
            <person name="Kikawada T."/>
            <person name="Gusev O."/>
        </authorList>
    </citation>
    <scope>NUCLEOTIDE SEQUENCE</scope>
    <source>
        <strain evidence="11">NIAS01</strain>
        <tissue evidence="11">Whole body or cell culture</tissue>
    </source>
</reference>
<keyword evidence="5 9" id="KW-0472">Membrane</keyword>
<keyword evidence="7" id="KW-0325">Glycoprotein</keyword>
<feature type="transmembrane region" description="Helical" evidence="9">
    <location>
        <begin position="571"/>
        <end position="594"/>
    </location>
</feature>
<gene>
    <name evidence="11" type="ORF">PVAND_003298</name>
</gene>
<dbReference type="PANTHER" id="PTHR42643:SF30">
    <property type="entry name" value="IONOTROPIC RECEPTOR 40A-RELATED"/>
    <property type="match status" value="1"/>
</dbReference>
<evidence type="ECO:0000256" key="7">
    <source>
        <dbReference type="ARBA" id="ARBA00023180"/>
    </source>
</evidence>
<dbReference type="PANTHER" id="PTHR42643">
    <property type="entry name" value="IONOTROPIC RECEPTOR 20A-RELATED"/>
    <property type="match status" value="1"/>
</dbReference>
<keyword evidence="10" id="KW-0732">Signal</keyword>
<feature type="region of interest" description="Disordered" evidence="8">
    <location>
        <begin position="609"/>
        <end position="633"/>
    </location>
</feature>
<dbReference type="GO" id="GO:0005886">
    <property type="term" value="C:plasma membrane"/>
    <property type="evidence" value="ECO:0007669"/>
    <property type="project" value="UniProtKB-SubCell"/>
</dbReference>
<protein>
    <recommendedName>
        <fullName evidence="13">Ionotropic receptor</fullName>
    </recommendedName>
</protein>